<feature type="compositionally biased region" description="Polar residues" evidence="1">
    <location>
        <begin position="167"/>
        <end position="176"/>
    </location>
</feature>
<feature type="compositionally biased region" description="Polar residues" evidence="1">
    <location>
        <begin position="429"/>
        <end position="441"/>
    </location>
</feature>
<feature type="region of interest" description="Disordered" evidence="1">
    <location>
        <begin position="274"/>
        <end position="537"/>
    </location>
</feature>
<sequence>MTGHPYIMAGYYVLFVFNIAAWIVIDTQFDGVEIPLEFRAPGGVKCAPKPVPWYAVFAWGSNLLFDAATLIGTYWKLRTIRKGNGLRRALENRTHRFIWRSNLLYAYGLSDRRAAASRRPMPTMSYKVEELVTVHGAEDEHDQRVGDLDRPVEHQHHQHHPHHDGASYTSGSTYFKSETNGAANQALEQENSTSFNATPHGPWLGGGGGGAAHDAVNSGQGRAGHEWTMGLSGSGGDPRRRSSGSQESSSEGVSEAERKRAAALEQTIRATYPRLSGFVKPDHLKSTLTPTRQPSRSRPPGDDSADRPSTAGETSGMASPRASSVVLSANGERIEIRRSVLETSAGPGQGQVRMDSPFQDPSAIEHCKDTSEEEEEEEEAAGPLPGTTPTPTPTRNLAGRRSEPAALDVVQERMTRSTPPRTGGVRLGRTSTFGHGSVTGTEDSRSIETSRSSPYRAGPSPRPTKRHEEDREEEDMETSSTVQHHHGDRGGGDQSLELRSPLSPSSVSLPSRRSQESGARARGGAAASSLEQDAHDARSYSLSAAMVSQVSCRIGHGAGDSLELPDSAAEGDDSSSAYHARAI</sequence>
<feature type="compositionally biased region" description="Low complexity" evidence="1">
    <location>
        <begin position="286"/>
        <end position="298"/>
    </location>
</feature>
<gene>
    <name evidence="3" type="ORF">OC846_004006</name>
</gene>
<keyword evidence="2" id="KW-0812">Transmembrane</keyword>
<feature type="compositionally biased region" description="Polar residues" evidence="1">
    <location>
        <begin position="311"/>
        <end position="327"/>
    </location>
</feature>
<keyword evidence="4" id="KW-1185">Reference proteome</keyword>
<feature type="compositionally biased region" description="Low complexity" evidence="1">
    <location>
        <begin position="243"/>
        <end position="253"/>
    </location>
</feature>
<organism evidence="3 4">
    <name type="scientific">Tilletia horrida</name>
    <dbReference type="NCBI Taxonomy" id="155126"/>
    <lineage>
        <taxon>Eukaryota</taxon>
        <taxon>Fungi</taxon>
        <taxon>Dikarya</taxon>
        <taxon>Basidiomycota</taxon>
        <taxon>Ustilaginomycotina</taxon>
        <taxon>Exobasidiomycetes</taxon>
        <taxon>Tilletiales</taxon>
        <taxon>Tilletiaceae</taxon>
        <taxon>Tilletia</taxon>
    </lineage>
</organism>
<dbReference type="AlphaFoldDB" id="A0AAN6GN13"/>
<keyword evidence="2" id="KW-0472">Membrane</keyword>
<feature type="compositionally biased region" description="Acidic residues" evidence="1">
    <location>
        <begin position="371"/>
        <end position="380"/>
    </location>
</feature>
<feature type="compositionally biased region" description="Low complexity" evidence="1">
    <location>
        <begin position="494"/>
        <end position="529"/>
    </location>
</feature>
<feature type="transmembrane region" description="Helical" evidence="2">
    <location>
        <begin position="7"/>
        <end position="25"/>
    </location>
</feature>
<protein>
    <submittedName>
        <fullName evidence="3">Uncharacterized protein</fullName>
    </submittedName>
</protein>
<dbReference type="EMBL" id="JAPDMZ010000109">
    <property type="protein sequence ID" value="KAK0549587.1"/>
    <property type="molecule type" value="Genomic_DNA"/>
</dbReference>
<reference evidence="3" key="1">
    <citation type="journal article" date="2023" name="PhytoFront">
        <title>Draft Genome Resources of Seven Strains of Tilletia horrida, Causal Agent of Kernel Smut of Rice.</title>
        <authorList>
            <person name="Khanal S."/>
            <person name="Antony Babu S."/>
            <person name="Zhou X.G."/>
        </authorList>
    </citation>
    <scope>NUCLEOTIDE SEQUENCE</scope>
    <source>
        <strain evidence="3">TX6</strain>
    </source>
</reference>
<comment type="caution">
    <text evidence="3">The sequence shown here is derived from an EMBL/GenBank/DDBJ whole genome shotgun (WGS) entry which is preliminary data.</text>
</comment>
<feature type="region of interest" description="Disordered" evidence="1">
    <location>
        <begin position="152"/>
        <end position="176"/>
    </location>
</feature>
<evidence type="ECO:0000313" key="3">
    <source>
        <dbReference type="EMBL" id="KAK0549587.1"/>
    </source>
</evidence>
<keyword evidence="2" id="KW-1133">Transmembrane helix</keyword>
<evidence type="ECO:0000256" key="1">
    <source>
        <dbReference type="SAM" id="MobiDB-lite"/>
    </source>
</evidence>
<proteinExistence type="predicted"/>
<evidence type="ECO:0000313" key="4">
    <source>
        <dbReference type="Proteomes" id="UP001176517"/>
    </source>
</evidence>
<dbReference type="Proteomes" id="UP001176517">
    <property type="component" value="Unassembled WGS sequence"/>
</dbReference>
<feature type="region of interest" description="Disordered" evidence="1">
    <location>
        <begin position="190"/>
        <end position="261"/>
    </location>
</feature>
<feature type="region of interest" description="Disordered" evidence="1">
    <location>
        <begin position="556"/>
        <end position="583"/>
    </location>
</feature>
<evidence type="ECO:0000256" key="2">
    <source>
        <dbReference type="SAM" id="Phobius"/>
    </source>
</evidence>
<name>A0AAN6GN13_9BASI</name>
<accession>A0AAN6GN13</accession>